<keyword evidence="3" id="KW-1185">Reference proteome</keyword>
<evidence type="ECO:0000313" key="3">
    <source>
        <dbReference type="Proteomes" id="UP001162972"/>
    </source>
</evidence>
<dbReference type="AlphaFoldDB" id="A0AAD6KLG6"/>
<evidence type="ECO:0000313" key="2">
    <source>
        <dbReference type="EMBL" id="KAJ6425687.1"/>
    </source>
</evidence>
<proteinExistence type="predicted"/>
<comment type="caution">
    <text evidence="2">The sequence shown here is derived from an EMBL/GenBank/DDBJ whole genome shotgun (WGS) entry which is preliminary data.</text>
</comment>
<dbReference type="EMBL" id="JAPFFJ010000006">
    <property type="protein sequence ID" value="KAJ6425687.1"/>
    <property type="molecule type" value="Genomic_DNA"/>
</dbReference>
<feature type="compositionally biased region" description="Polar residues" evidence="1">
    <location>
        <begin position="1"/>
        <end position="12"/>
    </location>
</feature>
<dbReference type="Proteomes" id="UP001162972">
    <property type="component" value="Chromosome 16"/>
</dbReference>
<reference evidence="2 3" key="1">
    <citation type="journal article" date="2023" name="Int. J. Mol. Sci.">
        <title>De Novo Assembly and Annotation of 11 Diverse Shrub Willow (Salix) Genomes Reveals Novel Gene Organization in Sex-Linked Regions.</title>
        <authorList>
            <person name="Hyden B."/>
            <person name="Feng K."/>
            <person name="Yates T.B."/>
            <person name="Jawdy S."/>
            <person name="Cereghino C."/>
            <person name="Smart L.B."/>
            <person name="Muchero W."/>
        </authorList>
    </citation>
    <scope>NUCLEOTIDE SEQUENCE [LARGE SCALE GENOMIC DNA]</scope>
    <source>
        <tissue evidence="2">Shoot tip</tissue>
    </source>
</reference>
<feature type="region of interest" description="Disordered" evidence="1">
    <location>
        <begin position="1"/>
        <end position="78"/>
    </location>
</feature>
<evidence type="ECO:0000256" key="1">
    <source>
        <dbReference type="SAM" id="MobiDB-lite"/>
    </source>
</evidence>
<organism evidence="2 3">
    <name type="scientific">Salix udensis</name>
    <dbReference type="NCBI Taxonomy" id="889485"/>
    <lineage>
        <taxon>Eukaryota</taxon>
        <taxon>Viridiplantae</taxon>
        <taxon>Streptophyta</taxon>
        <taxon>Embryophyta</taxon>
        <taxon>Tracheophyta</taxon>
        <taxon>Spermatophyta</taxon>
        <taxon>Magnoliopsida</taxon>
        <taxon>eudicotyledons</taxon>
        <taxon>Gunneridae</taxon>
        <taxon>Pentapetalae</taxon>
        <taxon>rosids</taxon>
        <taxon>fabids</taxon>
        <taxon>Malpighiales</taxon>
        <taxon>Salicaceae</taxon>
        <taxon>Saliceae</taxon>
        <taxon>Salix</taxon>
    </lineage>
</organism>
<name>A0AAD6KLG6_9ROSI</name>
<sequence length="144" mass="15835">MKPQPKLQSRQIMASGLEGKAVKSKAKPPAAKSQTQNASVEKVEENENNSMKIPVRDNGLQTMPENNTPQNDGLVLSSSNPEIMLPQVTVGGNDEHLDIQQACVSPPLILWKTPISEGQADSEVHHFPRWKKVEANYEAEVVVE</sequence>
<gene>
    <name evidence="2" type="ORF">OIU84_026294</name>
</gene>
<accession>A0AAD6KLG6</accession>
<protein>
    <submittedName>
        <fullName evidence="2">Uncharacterized protein</fullName>
    </submittedName>
</protein>
<feature type="compositionally biased region" description="Polar residues" evidence="1">
    <location>
        <begin position="59"/>
        <end position="78"/>
    </location>
</feature>